<comment type="caution">
    <text evidence="2">The sequence shown here is derived from an EMBL/GenBank/DDBJ whole genome shotgun (WGS) entry which is preliminary data.</text>
</comment>
<name>A0AAV7W0F3_PLEWA</name>
<evidence type="ECO:0000313" key="2">
    <source>
        <dbReference type="EMBL" id="KAJ1207307.1"/>
    </source>
</evidence>
<dbReference type="EMBL" id="JANPWB010000002">
    <property type="protein sequence ID" value="KAJ1207307.1"/>
    <property type="molecule type" value="Genomic_DNA"/>
</dbReference>
<sequence length="101" mass="11029">MRAWASMEEGERGAGGEGETSGVDRGIEQRQENNREPSGLEEQSDSGLEESKVVPAALKEPCKLYSHASGEAWPFQVRPLCRVGKGKGGWEEVAGQNKRKE</sequence>
<evidence type="ECO:0000313" key="3">
    <source>
        <dbReference type="Proteomes" id="UP001066276"/>
    </source>
</evidence>
<feature type="compositionally biased region" description="Basic and acidic residues" evidence="1">
    <location>
        <begin position="25"/>
        <end position="35"/>
    </location>
</feature>
<accession>A0AAV7W0F3</accession>
<keyword evidence="3" id="KW-1185">Reference proteome</keyword>
<protein>
    <submittedName>
        <fullName evidence="2">Uncharacterized protein</fullName>
    </submittedName>
</protein>
<dbReference type="Proteomes" id="UP001066276">
    <property type="component" value="Chromosome 1_2"/>
</dbReference>
<dbReference type="AlphaFoldDB" id="A0AAV7W0F3"/>
<gene>
    <name evidence="2" type="ORF">NDU88_002698</name>
</gene>
<proteinExistence type="predicted"/>
<organism evidence="2 3">
    <name type="scientific">Pleurodeles waltl</name>
    <name type="common">Iberian ribbed newt</name>
    <dbReference type="NCBI Taxonomy" id="8319"/>
    <lineage>
        <taxon>Eukaryota</taxon>
        <taxon>Metazoa</taxon>
        <taxon>Chordata</taxon>
        <taxon>Craniata</taxon>
        <taxon>Vertebrata</taxon>
        <taxon>Euteleostomi</taxon>
        <taxon>Amphibia</taxon>
        <taxon>Batrachia</taxon>
        <taxon>Caudata</taxon>
        <taxon>Salamandroidea</taxon>
        <taxon>Salamandridae</taxon>
        <taxon>Pleurodelinae</taxon>
        <taxon>Pleurodeles</taxon>
    </lineage>
</organism>
<reference evidence="2" key="1">
    <citation type="journal article" date="2022" name="bioRxiv">
        <title>Sequencing and chromosome-scale assembly of the giantPleurodeles waltlgenome.</title>
        <authorList>
            <person name="Brown T."/>
            <person name="Elewa A."/>
            <person name="Iarovenko S."/>
            <person name="Subramanian E."/>
            <person name="Araus A.J."/>
            <person name="Petzold A."/>
            <person name="Susuki M."/>
            <person name="Suzuki K.-i.T."/>
            <person name="Hayashi T."/>
            <person name="Toyoda A."/>
            <person name="Oliveira C."/>
            <person name="Osipova E."/>
            <person name="Leigh N.D."/>
            <person name="Simon A."/>
            <person name="Yun M.H."/>
        </authorList>
    </citation>
    <scope>NUCLEOTIDE SEQUENCE</scope>
    <source>
        <strain evidence="2">20211129_DDA</strain>
        <tissue evidence="2">Liver</tissue>
    </source>
</reference>
<evidence type="ECO:0000256" key="1">
    <source>
        <dbReference type="SAM" id="MobiDB-lite"/>
    </source>
</evidence>
<feature type="region of interest" description="Disordered" evidence="1">
    <location>
        <begin position="1"/>
        <end position="53"/>
    </location>
</feature>